<evidence type="ECO:0000256" key="6">
    <source>
        <dbReference type="ARBA" id="ARBA00022989"/>
    </source>
</evidence>
<dbReference type="GO" id="GO:0005737">
    <property type="term" value="C:cytoplasm"/>
    <property type="evidence" value="ECO:0007669"/>
    <property type="project" value="TreeGrafter"/>
</dbReference>
<feature type="region of interest" description="Disordered" evidence="8">
    <location>
        <begin position="1"/>
        <end position="24"/>
    </location>
</feature>
<dbReference type="Proteomes" id="UP000747542">
    <property type="component" value="Unassembled WGS sequence"/>
</dbReference>
<keyword evidence="10" id="KW-1185">Reference proteome</keyword>
<comment type="subcellular location">
    <subcellularLocation>
        <location evidence="1">Membrane</location>
        <topology evidence="1">Single-pass membrane protein</topology>
    </subcellularLocation>
</comment>
<evidence type="ECO:0000256" key="4">
    <source>
        <dbReference type="ARBA" id="ARBA00022679"/>
    </source>
</evidence>
<comment type="similarity">
    <text evidence="2">Belongs to the glycosyltransferase 92 family.</text>
</comment>
<evidence type="ECO:0000256" key="3">
    <source>
        <dbReference type="ARBA" id="ARBA00022676"/>
    </source>
</evidence>
<proteinExistence type="inferred from homology"/>
<organism evidence="9 10">
    <name type="scientific">Homarus americanus</name>
    <name type="common">American lobster</name>
    <dbReference type="NCBI Taxonomy" id="6706"/>
    <lineage>
        <taxon>Eukaryota</taxon>
        <taxon>Metazoa</taxon>
        <taxon>Ecdysozoa</taxon>
        <taxon>Arthropoda</taxon>
        <taxon>Crustacea</taxon>
        <taxon>Multicrustacea</taxon>
        <taxon>Malacostraca</taxon>
        <taxon>Eumalacostraca</taxon>
        <taxon>Eucarida</taxon>
        <taxon>Decapoda</taxon>
        <taxon>Pleocyemata</taxon>
        <taxon>Astacidea</taxon>
        <taxon>Nephropoidea</taxon>
        <taxon>Nephropidae</taxon>
        <taxon>Homarus</taxon>
    </lineage>
</organism>
<feature type="compositionally biased region" description="Polar residues" evidence="8">
    <location>
        <begin position="146"/>
        <end position="160"/>
    </location>
</feature>
<keyword evidence="6" id="KW-1133">Transmembrane helix</keyword>
<evidence type="ECO:0000313" key="9">
    <source>
        <dbReference type="EMBL" id="KAG7158195.1"/>
    </source>
</evidence>
<dbReference type="GO" id="GO:0016020">
    <property type="term" value="C:membrane"/>
    <property type="evidence" value="ECO:0007669"/>
    <property type="project" value="UniProtKB-SubCell"/>
</dbReference>
<protein>
    <submittedName>
        <fullName evidence="9">Putative Glycosyltransferase family 92-like 1</fullName>
    </submittedName>
</protein>
<dbReference type="InterPro" id="IPR008166">
    <property type="entry name" value="Glyco_transf_92"/>
</dbReference>
<dbReference type="AlphaFoldDB" id="A0A8J5MNW9"/>
<reference evidence="9" key="1">
    <citation type="journal article" date="2021" name="Sci. Adv.">
        <title>The American lobster genome reveals insights on longevity, neural, and immune adaptations.</title>
        <authorList>
            <person name="Polinski J.M."/>
            <person name="Zimin A.V."/>
            <person name="Clark K.F."/>
            <person name="Kohn A.B."/>
            <person name="Sadowski N."/>
            <person name="Timp W."/>
            <person name="Ptitsyn A."/>
            <person name="Khanna P."/>
            <person name="Romanova D.Y."/>
            <person name="Williams P."/>
            <person name="Greenwood S.J."/>
            <person name="Moroz L.L."/>
            <person name="Walt D.R."/>
            <person name="Bodnar A.G."/>
        </authorList>
    </citation>
    <scope>NUCLEOTIDE SEQUENCE</scope>
    <source>
        <strain evidence="9">GMGI-L3</strain>
    </source>
</reference>
<keyword evidence="3" id="KW-0328">Glycosyltransferase</keyword>
<evidence type="ECO:0000256" key="8">
    <source>
        <dbReference type="SAM" id="MobiDB-lite"/>
    </source>
</evidence>
<name>A0A8J5MNW9_HOMAM</name>
<gene>
    <name evidence="9" type="ORF">Hamer_G008830</name>
</gene>
<feature type="region of interest" description="Disordered" evidence="8">
    <location>
        <begin position="138"/>
        <end position="160"/>
    </location>
</feature>
<feature type="compositionally biased region" description="Polar residues" evidence="8">
    <location>
        <begin position="1"/>
        <end position="15"/>
    </location>
</feature>
<dbReference type="Pfam" id="PF01697">
    <property type="entry name" value="Glyco_transf_92"/>
    <property type="match status" value="1"/>
</dbReference>
<sequence>MHGPVATSSSSSSDIGRQHKQGRGGVWRGWVKCRGVVEKTAEEELQRGAVERDGEEGGCKCGSPPKYEECLEEEKEETREVSRVRSRLSAQCRHQGQGVVVLTRVVVIDTSECIFGGVNIFCLGVIIMSAAASQTLRGRNDRGAGSQESGEAMSHQSLTSRPLPPCAVVLPLLHRPQVSLALLPRPLVSLSLPRVQVSLSLCSLVLGFTGQEESALSHGGMMRGRLLLQKIVETRAPPLAPTETTSNLTTEFNPFELEPSIDKSPSLSDQDLAEQIQAKIPNLPIRYWQKYKGKVMSKNKTCAKFPSLYDLSFNNMYWQTLKTSNGTFHLFGSYYDNRTLVAMKPVIRTLGMINRLEPKVKTYCQLWFDGQKEPVFARVWEYKYIWYKKWGNYKHGLFQPYMIACQVPPGYRHLVPESVSLVERPCDTATTNLRVINNRPVGGQKENFAVCVKGLDFLHDDLSVRLVEWLELLFVLGANKVFLYDLEVHPNISKVLRHYEEQGRVEVTKLTLPGEQPNIPGLLHMYLKSKVTNKRQNELIPYNDCLYKNMYRYKYIALLDTDEVIMPKSSMSWKTLMETVVPKALKTKKDPRASYNVRNVYFMDTMRHTHGWFREIPHYMHMLQHVYRSRNYTKPGQYVKCFHDPERVLTLHNHFPLSCLGGSCSSYAIDTEDAHLQHYRADCVNTLKKSCSQEYKNHTILDTTIWRFREPLVARVTETLLHLGFFTPGTSLRSTDPPASAVRRK</sequence>
<dbReference type="PANTHER" id="PTHR21461">
    <property type="entry name" value="GLYCOSYLTRANSFERASE FAMILY 92 PROTEIN"/>
    <property type="match status" value="1"/>
</dbReference>
<evidence type="ECO:0000313" key="10">
    <source>
        <dbReference type="Proteomes" id="UP000747542"/>
    </source>
</evidence>
<keyword evidence="5" id="KW-0812">Transmembrane</keyword>
<dbReference type="GO" id="GO:0016757">
    <property type="term" value="F:glycosyltransferase activity"/>
    <property type="evidence" value="ECO:0007669"/>
    <property type="project" value="UniProtKB-KW"/>
</dbReference>
<evidence type="ECO:0000256" key="1">
    <source>
        <dbReference type="ARBA" id="ARBA00004167"/>
    </source>
</evidence>
<evidence type="ECO:0000256" key="7">
    <source>
        <dbReference type="ARBA" id="ARBA00023136"/>
    </source>
</evidence>
<evidence type="ECO:0000256" key="2">
    <source>
        <dbReference type="ARBA" id="ARBA00007647"/>
    </source>
</evidence>
<keyword evidence="7" id="KW-0472">Membrane</keyword>
<dbReference type="PANTHER" id="PTHR21461:SF83">
    <property type="entry name" value="GLYCOSYLTRANSFERASE FAMILY 92 PROTEIN"/>
    <property type="match status" value="1"/>
</dbReference>
<dbReference type="EMBL" id="JAHLQT010035566">
    <property type="protein sequence ID" value="KAG7158195.1"/>
    <property type="molecule type" value="Genomic_DNA"/>
</dbReference>
<evidence type="ECO:0000256" key="5">
    <source>
        <dbReference type="ARBA" id="ARBA00022692"/>
    </source>
</evidence>
<comment type="caution">
    <text evidence="9">The sequence shown here is derived from an EMBL/GenBank/DDBJ whole genome shotgun (WGS) entry which is preliminary data.</text>
</comment>
<accession>A0A8J5MNW9</accession>
<keyword evidence="4" id="KW-0808">Transferase</keyword>